<keyword evidence="5 6" id="KW-0472">Membrane</keyword>
<keyword evidence="4 6" id="KW-1133">Transmembrane helix</keyword>
<comment type="caution">
    <text evidence="9">The sequence shown here is derived from an EMBL/GenBank/DDBJ whole genome shotgun (WGS) entry which is preliminary data.</text>
</comment>
<keyword evidence="3 6" id="KW-0812">Transmembrane</keyword>
<feature type="transmembrane region" description="Helical" evidence="6">
    <location>
        <begin position="21"/>
        <end position="41"/>
    </location>
</feature>
<dbReference type="InterPro" id="IPR025857">
    <property type="entry name" value="MacB_PCD"/>
</dbReference>
<evidence type="ECO:0000259" key="8">
    <source>
        <dbReference type="Pfam" id="PF12704"/>
    </source>
</evidence>
<dbReference type="InterPro" id="IPR003838">
    <property type="entry name" value="ABC3_permease_C"/>
</dbReference>
<gene>
    <name evidence="9" type="ORF">ACFL27_02285</name>
</gene>
<comment type="subcellular location">
    <subcellularLocation>
        <location evidence="1">Cell membrane</location>
        <topology evidence="1">Multi-pass membrane protein</topology>
    </subcellularLocation>
</comment>
<feature type="transmembrane region" description="Helical" evidence="6">
    <location>
        <begin position="374"/>
        <end position="393"/>
    </location>
</feature>
<evidence type="ECO:0000256" key="1">
    <source>
        <dbReference type="ARBA" id="ARBA00004651"/>
    </source>
</evidence>
<dbReference type="Pfam" id="PF02687">
    <property type="entry name" value="FtsX"/>
    <property type="match status" value="1"/>
</dbReference>
<proteinExistence type="predicted"/>
<protein>
    <submittedName>
        <fullName evidence="9">ABC transporter permease</fullName>
    </submittedName>
</protein>
<feature type="domain" description="MacB-like periplasmic core" evidence="8">
    <location>
        <begin position="20"/>
        <end position="243"/>
    </location>
</feature>
<evidence type="ECO:0000313" key="10">
    <source>
        <dbReference type="Proteomes" id="UP001594351"/>
    </source>
</evidence>
<dbReference type="PANTHER" id="PTHR30572">
    <property type="entry name" value="MEMBRANE COMPONENT OF TRANSPORTER-RELATED"/>
    <property type="match status" value="1"/>
</dbReference>
<evidence type="ECO:0000256" key="5">
    <source>
        <dbReference type="ARBA" id="ARBA00023136"/>
    </source>
</evidence>
<dbReference type="Proteomes" id="UP001594351">
    <property type="component" value="Unassembled WGS sequence"/>
</dbReference>
<evidence type="ECO:0000259" key="7">
    <source>
        <dbReference type="Pfam" id="PF02687"/>
    </source>
</evidence>
<feature type="transmembrane region" description="Helical" evidence="6">
    <location>
        <begin position="273"/>
        <end position="301"/>
    </location>
</feature>
<dbReference type="PANTHER" id="PTHR30572:SF15">
    <property type="entry name" value="ABC TRANSPORTER PERMEASE"/>
    <property type="match status" value="1"/>
</dbReference>
<evidence type="ECO:0000313" key="9">
    <source>
        <dbReference type="EMBL" id="MFC1849014.1"/>
    </source>
</evidence>
<name>A0ABV6YS66_UNCC1</name>
<keyword evidence="2" id="KW-1003">Cell membrane</keyword>
<evidence type="ECO:0000256" key="3">
    <source>
        <dbReference type="ARBA" id="ARBA00022692"/>
    </source>
</evidence>
<dbReference type="EMBL" id="JBHPBY010000016">
    <property type="protein sequence ID" value="MFC1849014.1"/>
    <property type="molecule type" value="Genomic_DNA"/>
</dbReference>
<accession>A0ABV6YS66</accession>
<sequence>MLREYLNISWDTLRQHRFRTFLTLLAIVLGSFSIVLMTSLAESGLATIMSGVESLGGSRIIFIGPKQPERAKDKAFYSRGLIPEDITLIKEQVPYVERVSSIKTLNSREFRVRQKDETIIADVVASDDNFIKTFDMSLQQGRNFQQSDLDDMRRVIILGAELRTKLFDQEQALDREITLFNATYRVIGILAKNHKMGVQIGFDWDLFAVLPETTFTEREGYRSPVEIMVVTTDKNKNEIVKRIINTLLERRHYNIDDFQILDFNALMKQFENMFALIKIIVAIIAGIALFIGGVGIMNIMLVSVNERTREIGIRRAVGATALSIIHQFLVESSLLTMVGGVTGVGLAIGVKMIADRIIIQFEPSWTGVLSLESILYALFAALLVGNLFGYFPAKRASKFEIDRCLRVERG</sequence>
<evidence type="ECO:0000256" key="4">
    <source>
        <dbReference type="ARBA" id="ARBA00022989"/>
    </source>
</evidence>
<organism evidence="9 10">
    <name type="scientific">candidate division CSSED10-310 bacterium</name>
    <dbReference type="NCBI Taxonomy" id="2855610"/>
    <lineage>
        <taxon>Bacteria</taxon>
        <taxon>Bacteria division CSSED10-310</taxon>
    </lineage>
</organism>
<feature type="transmembrane region" description="Helical" evidence="6">
    <location>
        <begin position="334"/>
        <end position="354"/>
    </location>
</feature>
<keyword evidence="10" id="KW-1185">Reference proteome</keyword>
<feature type="domain" description="ABC3 transporter permease C-terminal" evidence="7">
    <location>
        <begin position="283"/>
        <end position="400"/>
    </location>
</feature>
<dbReference type="Pfam" id="PF12704">
    <property type="entry name" value="MacB_PCD"/>
    <property type="match status" value="1"/>
</dbReference>
<reference evidence="9 10" key="1">
    <citation type="submission" date="2024-09" db="EMBL/GenBank/DDBJ databases">
        <title>Laminarin stimulates single cell rates of sulfate reduction while oxygen inhibits transcriptomic activity in coastal marine sediment.</title>
        <authorList>
            <person name="Lindsay M."/>
            <person name="Orcutt B."/>
            <person name="Emerson D."/>
            <person name="Stepanauskas R."/>
            <person name="D'Angelo T."/>
        </authorList>
    </citation>
    <scope>NUCLEOTIDE SEQUENCE [LARGE SCALE GENOMIC DNA]</scope>
    <source>
        <strain evidence="9">SAG AM-311-K15</strain>
    </source>
</reference>
<dbReference type="InterPro" id="IPR050250">
    <property type="entry name" value="Macrolide_Exporter_MacB"/>
</dbReference>
<evidence type="ECO:0000256" key="6">
    <source>
        <dbReference type="SAM" id="Phobius"/>
    </source>
</evidence>
<evidence type="ECO:0000256" key="2">
    <source>
        <dbReference type="ARBA" id="ARBA00022475"/>
    </source>
</evidence>